<feature type="chain" id="PRO_5040843779" evidence="8">
    <location>
        <begin position="22"/>
        <end position="591"/>
    </location>
</feature>
<evidence type="ECO:0000313" key="9">
    <source>
        <dbReference type="EMBL" id="MCJ0975549.1"/>
    </source>
</evidence>
<evidence type="ECO:0000256" key="1">
    <source>
        <dbReference type="ARBA" id="ARBA00022729"/>
    </source>
</evidence>
<keyword evidence="2" id="KW-0133">Cell shape</keyword>
<evidence type="ECO:0000256" key="7">
    <source>
        <dbReference type="ARBA" id="ARBA00023288"/>
    </source>
</evidence>
<dbReference type="Proteomes" id="UP001139682">
    <property type="component" value="Unassembled WGS sequence"/>
</dbReference>
<keyword evidence="3" id="KW-0573">Peptidoglycan synthesis</keyword>
<keyword evidence="5" id="KW-0564">Palmitate</keyword>
<dbReference type="PANTHER" id="PTHR38038">
    <property type="entry name" value="PENICILLIN-BINDING PROTEIN ACTIVATOR LPOA"/>
    <property type="match status" value="1"/>
</dbReference>
<dbReference type="PROSITE" id="PS51257">
    <property type="entry name" value="PROKAR_LIPOPROTEIN"/>
    <property type="match status" value="1"/>
</dbReference>
<feature type="signal peptide" evidence="8">
    <location>
        <begin position="1"/>
        <end position="21"/>
    </location>
</feature>
<evidence type="ECO:0000256" key="8">
    <source>
        <dbReference type="SAM" id="SignalP"/>
    </source>
</evidence>
<dbReference type="Gene3D" id="1.25.40.10">
    <property type="entry name" value="Tetratricopeptide repeat domain"/>
    <property type="match status" value="1"/>
</dbReference>
<keyword evidence="7" id="KW-0449">Lipoprotein</keyword>
<name>A0A9X1WA08_9GAMM</name>
<gene>
    <name evidence="9" type="ORF">MST27_19460</name>
</gene>
<protein>
    <submittedName>
        <fullName evidence="9">Penicillin-binding protein activator</fullName>
    </submittedName>
</protein>
<sequence>MMARFRPLLFICFAALLSACASSPSSTLGELPRTPQASTQELLKQAEASDASEAALLRLSAADKSLQQGNLSQTRQILDQVQLDQLKPAQQVFARTLEAELALAEQDPARALAAFEHPAFERLAELPVDQQLRSQIARAKAFEANDQLFEAARERTFIAPMLSGEQATRNHEAIWALVSKLPEGKLQPTDDSDLSGWLSLAMAVKQAGTLGQQQRAVDAWVAQNPEHPAARTLPEPLEKLRQLADKPLSHVALLLPMDGSLANVARALRDGFLAAHLEAGDNLRIELFDSTRIASLNDFYRQASAAGVELVVGPLDKELVRQLAARDALPLTTLALNYSDADQTAPPQLFQFGLAAEDEAREVARRAWADGHRRAVALTPRGDWGNRVLDAFRLQWQEQGGTLVAAEPLAEPIELANQIADLLQVRSASRAQGSNEAPPTRRQDVDFLFLAATPQQAQQVKPTLVFQYAGDLPVYATSHLHAATNNRSQYLDLEGIRFAETPWLLDPQLPLRQDIERKWPQAQGSLGRLYAMGADAYLLAPRLNQLLALPETELQGLSGTLMLTPKQRIERHLPWAEFRGGEVQRLQDEAD</sequence>
<dbReference type="InterPro" id="IPR011990">
    <property type="entry name" value="TPR-like_helical_dom_sf"/>
</dbReference>
<evidence type="ECO:0000256" key="4">
    <source>
        <dbReference type="ARBA" id="ARBA00023136"/>
    </source>
</evidence>
<keyword evidence="10" id="KW-1185">Reference proteome</keyword>
<dbReference type="InterPro" id="IPR007443">
    <property type="entry name" value="LpoA"/>
</dbReference>
<proteinExistence type="predicted"/>
<dbReference type="SUPFAM" id="SSF53822">
    <property type="entry name" value="Periplasmic binding protein-like I"/>
    <property type="match status" value="1"/>
</dbReference>
<dbReference type="Pfam" id="PF04348">
    <property type="entry name" value="LppC"/>
    <property type="match status" value="1"/>
</dbReference>
<keyword evidence="6" id="KW-0998">Cell outer membrane</keyword>
<evidence type="ECO:0000256" key="6">
    <source>
        <dbReference type="ARBA" id="ARBA00023237"/>
    </source>
</evidence>
<dbReference type="EMBL" id="JALGRD010000012">
    <property type="protein sequence ID" value="MCJ0975549.1"/>
    <property type="molecule type" value="Genomic_DNA"/>
</dbReference>
<keyword evidence="4" id="KW-0472">Membrane</keyword>
<dbReference type="Gene3D" id="3.40.50.2300">
    <property type="match status" value="2"/>
</dbReference>
<keyword evidence="1 8" id="KW-0732">Signal</keyword>
<dbReference type="CDD" id="cd06339">
    <property type="entry name" value="PBP1_YraM_LppC_lipoprotein-like"/>
    <property type="match status" value="1"/>
</dbReference>
<dbReference type="Gene3D" id="1.25.40.650">
    <property type="match status" value="1"/>
</dbReference>
<dbReference type="GO" id="GO:0009252">
    <property type="term" value="P:peptidoglycan biosynthetic process"/>
    <property type="evidence" value="ECO:0007669"/>
    <property type="project" value="UniProtKB-KW"/>
</dbReference>
<dbReference type="GO" id="GO:0031241">
    <property type="term" value="C:periplasmic side of cell outer membrane"/>
    <property type="evidence" value="ECO:0007669"/>
    <property type="project" value="TreeGrafter"/>
</dbReference>
<dbReference type="RefSeq" id="WP_243607576.1">
    <property type="nucleotide sequence ID" value="NZ_JALGRD010000012.1"/>
</dbReference>
<accession>A0A9X1WA08</accession>
<evidence type="ECO:0000256" key="5">
    <source>
        <dbReference type="ARBA" id="ARBA00023139"/>
    </source>
</evidence>
<reference evidence="9" key="1">
    <citation type="submission" date="2022-03" db="EMBL/GenBank/DDBJ databases">
        <title>Pseudomonas marianensis sp. nov., a marine bacterium isolated from deep-sea sediments of the Mariana Trench.</title>
        <authorList>
            <person name="Wei Y."/>
        </authorList>
    </citation>
    <scope>NUCLEOTIDE SEQUENCE</scope>
    <source>
        <strain evidence="9">PS1</strain>
    </source>
</reference>
<comment type="caution">
    <text evidence="9">The sequence shown here is derived from an EMBL/GenBank/DDBJ whole genome shotgun (WGS) entry which is preliminary data.</text>
</comment>
<evidence type="ECO:0000313" key="10">
    <source>
        <dbReference type="Proteomes" id="UP001139682"/>
    </source>
</evidence>
<dbReference type="GO" id="GO:0030234">
    <property type="term" value="F:enzyme regulator activity"/>
    <property type="evidence" value="ECO:0007669"/>
    <property type="project" value="TreeGrafter"/>
</dbReference>
<evidence type="ECO:0000256" key="3">
    <source>
        <dbReference type="ARBA" id="ARBA00022984"/>
    </source>
</evidence>
<dbReference type="AlphaFoldDB" id="A0A9X1WA08"/>
<evidence type="ECO:0000256" key="2">
    <source>
        <dbReference type="ARBA" id="ARBA00022960"/>
    </source>
</evidence>
<dbReference type="GO" id="GO:0008360">
    <property type="term" value="P:regulation of cell shape"/>
    <property type="evidence" value="ECO:0007669"/>
    <property type="project" value="UniProtKB-KW"/>
</dbReference>
<dbReference type="PANTHER" id="PTHR38038:SF1">
    <property type="entry name" value="PENICILLIN-BINDING PROTEIN ACTIVATOR LPOA"/>
    <property type="match status" value="1"/>
</dbReference>
<dbReference type="InterPro" id="IPR028082">
    <property type="entry name" value="Peripla_BP_I"/>
</dbReference>
<organism evidence="9 10">
    <name type="scientific">Stutzerimonas marianensis</name>
    <dbReference type="NCBI Taxonomy" id="2929513"/>
    <lineage>
        <taxon>Bacteria</taxon>
        <taxon>Pseudomonadati</taxon>
        <taxon>Pseudomonadota</taxon>
        <taxon>Gammaproteobacteria</taxon>
        <taxon>Pseudomonadales</taxon>
        <taxon>Pseudomonadaceae</taxon>
        <taxon>Stutzerimonas</taxon>
    </lineage>
</organism>